<protein>
    <submittedName>
        <fullName evidence="2">Uncharacterized protein</fullName>
    </submittedName>
</protein>
<reference evidence="3" key="1">
    <citation type="journal article" date="2018" name="Nat. Microbiol.">
        <title>Leveraging single-cell genomics to expand the fungal tree of life.</title>
        <authorList>
            <person name="Ahrendt S.R."/>
            <person name="Quandt C.A."/>
            <person name="Ciobanu D."/>
            <person name="Clum A."/>
            <person name="Salamov A."/>
            <person name="Andreopoulos B."/>
            <person name="Cheng J.F."/>
            <person name="Woyke T."/>
            <person name="Pelin A."/>
            <person name="Henrissat B."/>
            <person name="Reynolds N.K."/>
            <person name="Benny G.L."/>
            <person name="Smith M.E."/>
            <person name="James T.Y."/>
            <person name="Grigoriev I.V."/>
        </authorList>
    </citation>
    <scope>NUCLEOTIDE SEQUENCE [LARGE SCALE GENOMIC DNA]</scope>
</reference>
<dbReference type="EMBL" id="KZ994656">
    <property type="protein sequence ID" value="RKO92391.1"/>
    <property type="molecule type" value="Genomic_DNA"/>
</dbReference>
<dbReference type="AlphaFoldDB" id="A0A4P9WHS6"/>
<feature type="region of interest" description="Disordered" evidence="1">
    <location>
        <begin position="295"/>
        <end position="316"/>
    </location>
</feature>
<evidence type="ECO:0000313" key="3">
    <source>
        <dbReference type="Proteomes" id="UP000269721"/>
    </source>
</evidence>
<gene>
    <name evidence="2" type="ORF">BDK51DRAFT_43336</name>
</gene>
<name>A0A4P9WHS6_9FUNG</name>
<feature type="compositionally biased region" description="Basic and acidic residues" evidence="1">
    <location>
        <begin position="31"/>
        <end position="41"/>
    </location>
</feature>
<sequence>MSNSQLARAHSTSEIDSGVASHSSIRPIRSGSDEDRPRTGELDEGGVSDPLLDMKTIATAQGSLLQRVSNVSFVALLGQRIAMAAKHTNSPSLAIPVTRQTKLGPAAEGASADRRPPEPASSISQVLCLWLKSRKLEDNRVPCLRGPPWEPGPDLHNSRREGGAWGGTSREEPSRLQVTIGACMIGELILEVHKRFQIAGEAGAVVFILIACQHAASPPATPLSPALRTLLESAVHDVHDSDASRYRCAEVYVADAFLGESTHIVAFRTQVANAFRSPPPALFSEDNFLLWGTPRFSPPRTKQKGPMGSAAPRTSPDISEVSITSFPIVAALFAGPDSKQTSFWFACRGEMALPVPEGP</sequence>
<proteinExistence type="predicted"/>
<dbReference type="Proteomes" id="UP000269721">
    <property type="component" value="Unassembled WGS sequence"/>
</dbReference>
<evidence type="ECO:0000313" key="2">
    <source>
        <dbReference type="EMBL" id="RKO92391.1"/>
    </source>
</evidence>
<evidence type="ECO:0000256" key="1">
    <source>
        <dbReference type="SAM" id="MobiDB-lite"/>
    </source>
</evidence>
<keyword evidence="3" id="KW-1185">Reference proteome</keyword>
<feature type="region of interest" description="Disordered" evidence="1">
    <location>
        <begin position="1"/>
        <end position="49"/>
    </location>
</feature>
<feature type="region of interest" description="Disordered" evidence="1">
    <location>
        <begin position="145"/>
        <end position="171"/>
    </location>
</feature>
<feature type="compositionally biased region" description="Polar residues" evidence="1">
    <location>
        <begin position="1"/>
        <end position="24"/>
    </location>
</feature>
<organism evidence="2 3">
    <name type="scientific">Blyttiomyces helicus</name>
    <dbReference type="NCBI Taxonomy" id="388810"/>
    <lineage>
        <taxon>Eukaryota</taxon>
        <taxon>Fungi</taxon>
        <taxon>Fungi incertae sedis</taxon>
        <taxon>Chytridiomycota</taxon>
        <taxon>Chytridiomycota incertae sedis</taxon>
        <taxon>Chytridiomycetes</taxon>
        <taxon>Chytridiomycetes incertae sedis</taxon>
        <taxon>Blyttiomyces</taxon>
    </lineage>
</organism>
<accession>A0A4P9WHS6</accession>